<dbReference type="AlphaFoldDB" id="A0A3N4IWU6"/>
<dbReference type="EMBL" id="ML120596">
    <property type="protein sequence ID" value="RPA89288.1"/>
    <property type="molecule type" value="Genomic_DNA"/>
</dbReference>
<feature type="coiled-coil region" evidence="1">
    <location>
        <begin position="39"/>
        <end position="66"/>
    </location>
</feature>
<name>A0A3N4IWU6_9PEZI</name>
<evidence type="ECO:0000313" key="3">
    <source>
        <dbReference type="Proteomes" id="UP000276215"/>
    </source>
</evidence>
<dbReference type="Proteomes" id="UP000276215">
    <property type="component" value="Unassembled WGS sequence"/>
</dbReference>
<keyword evidence="1" id="KW-0175">Coiled coil</keyword>
<evidence type="ECO:0000256" key="1">
    <source>
        <dbReference type="SAM" id="Coils"/>
    </source>
</evidence>
<dbReference type="OrthoDB" id="5487371at2759"/>
<sequence length="76" mass="9532">MRKQKSVERTWKRKEVERFEEEGKLPKRWKTGAAILQEELRLAERISQAEQEVKKFEKHLEEMEKWYKMMERLEYC</sequence>
<evidence type="ECO:0000313" key="2">
    <source>
        <dbReference type="EMBL" id="RPA89288.1"/>
    </source>
</evidence>
<reference evidence="2 3" key="1">
    <citation type="journal article" date="2018" name="Nat. Ecol. Evol.">
        <title>Pezizomycetes genomes reveal the molecular basis of ectomycorrhizal truffle lifestyle.</title>
        <authorList>
            <person name="Murat C."/>
            <person name="Payen T."/>
            <person name="Noel B."/>
            <person name="Kuo A."/>
            <person name="Morin E."/>
            <person name="Chen J."/>
            <person name="Kohler A."/>
            <person name="Krizsan K."/>
            <person name="Balestrini R."/>
            <person name="Da Silva C."/>
            <person name="Montanini B."/>
            <person name="Hainaut M."/>
            <person name="Levati E."/>
            <person name="Barry K.W."/>
            <person name="Belfiori B."/>
            <person name="Cichocki N."/>
            <person name="Clum A."/>
            <person name="Dockter R.B."/>
            <person name="Fauchery L."/>
            <person name="Guy J."/>
            <person name="Iotti M."/>
            <person name="Le Tacon F."/>
            <person name="Lindquist E.A."/>
            <person name="Lipzen A."/>
            <person name="Malagnac F."/>
            <person name="Mello A."/>
            <person name="Molinier V."/>
            <person name="Miyauchi S."/>
            <person name="Poulain J."/>
            <person name="Riccioni C."/>
            <person name="Rubini A."/>
            <person name="Sitrit Y."/>
            <person name="Splivallo R."/>
            <person name="Traeger S."/>
            <person name="Wang M."/>
            <person name="Zifcakova L."/>
            <person name="Wipf D."/>
            <person name="Zambonelli A."/>
            <person name="Paolocci F."/>
            <person name="Nowrousian M."/>
            <person name="Ottonello S."/>
            <person name="Baldrian P."/>
            <person name="Spatafora J.W."/>
            <person name="Henrissat B."/>
            <person name="Nagy L.G."/>
            <person name="Aury J.M."/>
            <person name="Wincker P."/>
            <person name="Grigoriev I.V."/>
            <person name="Bonfante P."/>
            <person name="Martin F.M."/>
        </authorList>
    </citation>
    <scope>NUCLEOTIDE SEQUENCE [LARGE SCALE GENOMIC DNA]</scope>
    <source>
        <strain evidence="2 3">120613-1</strain>
    </source>
</reference>
<organism evidence="2 3">
    <name type="scientific">Choiromyces venosus 120613-1</name>
    <dbReference type="NCBI Taxonomy" id="1336337"/>
    <lineage>
        <taxon>Eukaryota</taxon>
        <taxon>Fungi</taxon>
        <taxon>Dikarya</taxon>
        <taxon>Ascomycota</taxon>
        <taxon>Pezizomycotina</taxon>
        <taxon>Pezizomycetes</taxon>
        <taxon>Pezizales</taxon>
        <taxon>Tuberaceae</taxon>
        <taxon>Choiromyces</taxon>
    </lineage>
</organism>
<proteinExistence type="predicted"/>
<keyword evidence="3" id="KW-1185">Reference proteome</keyword>
<protein>
    <submittedName>
        <fullName evidence="2">Uncharacterized protein</fullName>
    </submittedName>
</protein>
<gene>
    <name evidence="2" type="ORF">L873DRAFT_682569</name>
</gene>
<accession>A0A3N4IWU6</accession>